<evidence type="ECO:0000256" key="4">
    <source>
        <dbReference type="ARBA" id="ARBA00022692"/>
    </source>
</evidence>
<keyword evidence="5" id="KW-1133">Transmembrane helix</keyword>
<dbReference type="PANTHER" id="PTHR11432:SF3">
    <property type="entry name" value="NADH-UBIQUINONE OXIDOREDUCTASE CHAIN 1"/>
    <property type="match status" value="1"/>
</dbReference>
<keyword evidence="4 8" id="KW-0812">Transmembrane</keyword>
<protein>
    <recommendedName>
        <fullName evidence="3">NADH-ubiquinone oxidoreductase chain 1</fullName>
    </recommendedName>
    <alternativeName>
        <fullName evidence="7">NADH dehydrogenase subunit 1</fullName>
    </alternativeName>
</protein>
<dbReference type="Pfam" id="PF00146">
    <property type="entry name" value="NADHdh"/>
    <property type="match status" value="1"/>
</dbReference>
<evidence type="ECO:0000256" key="9">
    <source>
        <dbReference type="SAM" id="MobiDB-lite"/>
    </source>
</evidence>
<dbReference type="GO" id="GO:0009060">
    <property type="term" value="P:aerobic respiration"/>
    <property type="evidence" value="ECO:0007669"/>
    <property type="project" value="TreeGrafter"/>
</dbReference>
<dbReference type="AlphaFoldDB" id="A0A671F0C7"/>
<reference evidence="10" key="4">
    <citation type="submission" date="2025-08" db="UniProtKB">
        <authorList>
            <consortium name="Ensembl"/>
        </authorList>
    </citation>
    <scope>IDENTIFICATION</scope>
</reference>
<reference evidence="10" key="5">
    <citation type="submission" date="2025-09" db="UniProtKB">
        <authorList>
            <consortium name="Ensembl"/>
        </authorList>
    </citation>
    <scope>IDENTIFICATION</scope>
</reference>
<dbReference type="Ensembl" id="ENSRFET00010020777.1">
    <property type="protein sequence ID" value="ENSRFEP00010019081.1"/>
    <property type="gene ID" value="ENSRFEG00010012852.1"/>
</dbReference>
<dbReference type="InterPro" id="IPR001694">
    <property type="entry name" value="NADH_UbQ_OxRdtase_su1/FPO"/>
</dbReference>
<evidence type="ECO:0000256" key="2">
    <source>
        <dbReference type="ARBA" id="ARBA00010535"/>
    </source>
</evidence>
<reference evidence="11" key="3">
    <citation type="submission" date="2018-12" db="EMBL/GenBank/DDBJ databases">
        <title>G10K-VGP greater horseshoe bat female genome, primary haplotype.</title>
        <authorList>
            <person name="Teeling E."/>
            <person name="Myers G."/>
            <person name="Vernes S."/>
            <person name="Pippel M."/>
            <person name="Winkler S."/>
            <person name="Fedrigo O."/>
            <person name="Rhie A."/>
            <person name="Koren S."/>
            <person name="Phillippy A."/>
            <person name="Lewin H."/>
            <person name="Damas J."/>
            <person name="Howe K."/>
            <person name="Mountcastle J."/>
            <person name="Jarvis E.D."/>
        </authorList>
    </citation>
    <scope>NUCLEOTIDE SEQUENCE [LARGE SCALE GENOMIC DNA]</scope>
</reference>
<comment type="subcellular location">
    <subcellularLocation>
        <location evidence="1">Membrane</location>
        <topology evidence="1">Multi-pass membrane protein</topology>
    </subcellularLocation>
    <subcellularLocation>
        <location evidence="8">Mitochondrion inner membrane</location>
        <topology evidence="8">Multi-pass membrane protein</topology>
    </subcellularLocation>
</comment>
<reference evidence="10 11" key="2">
    <citation type="journal article" date="2018" name="Annu Rev Anim Biosci">
        <title>Bat Biology, Genomes, and the Bat1K Project: To Generate Chromosome-Level Genomes for All Living Bat Species.</title>
        <authorList>
            <person name="Teeling E.C."/>
            <person name="Vernes S.C."/>
            <person name="Davalos L.M."/>
            <person name="Ray D.A."/>
            <person name="Gilbert M.T.P."/>
            <person name="Myers E."/>
        </authorList>
    </citation>
    <scope>NUCLEOTIDE SEQUENCE</scope>
</reference>
<keyword evidence="6" id="KW-0472">Membrane</keyword>
<sequence>GSPSPHTRNQPKPRRPVYTGHIKPSRVFHPMIRLSLKLQIRTSRSPTGRSTNHLLRGKPCNHPTLHTTERILLTANPRHHTRTHTTNVPIVTTSYNVIYLHLAETNQAPFDLTEGKSELVSGFNVEYAGGPFALFFLAEHTHIIK</sequence>
<evidence type="ECO:0000256" key="3">
    <source>
        <dbReference type="ARBA" id="ARBA00021009"/>
    </source>
</evidence>
<keyword evidence="8" id="KW-0520">NAD</keyword>
<dbReference type="PANTHER" id="PTHR11432">
    <property type="entry name" value="NADH DEHYDROGENASE SUBUNIT 1"/>
    <property type="match status" value="1"/>
</dbReference>
<feature type="region of interest" description="Disordered" evidence="9">
    <location>
        <begin position="1"/>
        <end position="21"/>
    </location>
</feature>
<accession>A0A671F0C7</accession>
<evidence type="ECO:0000256" key="6">
    <source>
        <dbReference type="ARBA" id="ARBA00023136"/>
    </source>
</evidence>
<evidence type="ECO:0000256" key="1">
    <source>
        <dbReference type="ARBA" id="ARBA00004141"/>
    </source>
</evidence>
<name>A0A671F0C7_RHIFE</name>
<dbReference type="OMA" id="AEHTHII"/>
<organism evidence="10 11">
    <name type="scientific">Rhinolophus ferrumequinum</name>
    <name type="common">Greater horseshoe bat</name>
    <dbReference type="NCBI Taxonomy" id="59479"/>
    <lineage>
        <taxon>Eukaryota</taxon>
        <taxon>Metazoa</taxon>
        <taxon>Chordata</taxon>
        <taxon>Craniata</taxon>
        <taxon>Vertebrata</taxon>
        <taxon>Euteleostomi</taxon>
        <taxon>Mammalia</taxon>
        <taxon>Eutheria</taxon>
        <taxon>Laurasiatheria</taxon>
        <taxon>Chiroptera</taxon>
        <taxon>Yinpterochiroptera</taxon>
        <taxon>Rhinolophoidea</taxon>
        <taxon>Rhinolophidae</taxon>
        <taxon>Rhinolophinae</taxon>
        <taxon>Rhinolophus</taxon>
    </lineage>
</organism>
<evidence type="ECO:0000313" key="10">
    <source>
        <dbReference type="Ensembl" id="ENSRFEP00010019081.1"/>
    </source>
</evidence>
<reference evidence="10 11" key="1">
    <citation type="journal article" date="2015" name="Annu Rev Anim Biosci">
        <title>The Genome 10K Project: a way forward.</title>
        <authorList>
            <person name="Koepfli K.P."/>
            <person name="Paten B."/>
            <person name="O'Brien S.J."/>
            <person name="Koepfli K.P."/>
            <person name="Paten B."/>
            <person name="Antunes A."/>
            <person name="Belov K."/>
            <person name="Bustamante C."/>
            <person name="Castoe T.A."/>
            <person name="Clawson H."/>
            <person name="Crawford A.J."/>
            <person name="Diekhans M."/>
            <person name="Distel D."/>
            <person name="Durbin R."/>
            <person name="Earl D."/>
            <person name="Fujita M.K."/>
            <person name="Gamble T."/>
            <person name="Georges A."/>
            <person name="Gemmell N."/>
            <person name="Gilbert M.T."/>
            <person name="Graves J.M."/>
            <person name="Green R.E."/>
            <person name="Hickey G."/>
            <person name="Jarvis E.D."/>
            <person name="Johnson W."/>
            <person name="Komissarov A."/>
            <person name="Korf I."/>
            <person name="Kuhn R."/>
            <person name="Larkin D.M."/>
            <person name="Lewin H."/>
            <person name="Lopez J.V."/>
            <person name="Ma J."/>
            <person name="Marques-Bonet T."/>
            <person name="Miller W."/>
            <person name="Murphy R."/>
            <person name="Pevzner P."/>
            <person name="Shapiro B."/>
            <person name="Steiner C."/>
            <person name="Tamazian G."/>
            <person name="Venkatesh B."/>
            <person name="Wang J."/>
            <person name="Wayne R."/>
            <person name="Wiley E."/>
            <person name="Yang H."/>
            <person name="Zhang G."/>
            <person name="Haussler D."/>
            <person name="Ryder O."/>
            <person name="O'Brien S.J."/>
        </authorList>
    </citation>
    <scope>NUCLEOTIDE SEQUENCE</scope>
</reference>
<evidence type="ECO:0000256" key="8">
    <source>
        <dbReference type="RuleBase" id="RU000471"/>
    </source>
</evidence>
<comment type="similarity">
    <text evidence="2 8">Belongs to the complex I subunit 1 family.</text>
</comment>
<evidence type="ECO:0000256" key="5">
    <source>
        <dbReference type="ARBA" id="ARBA00022989"/>
    </source>
</evidence>
<dbReference type="GO" id="GO:0005743">
    <property type="term" value="C:mitochondrial inner membrane"/>
    <property type="evidence" value="ECO:0007669"/>
    <property type="project" value="UniProtKB-SubCell"/>
</dbReference>
<evidence type="ECO:0000313" key="11">
    <source>
        <dbReference type="Proteomes" id="UP000472240"/>
    </source>
</evidence>
<dbReference type="Proteomes" id="UP000472240">
    <property type="component" value="Chromosome 24"/>
</dbReference>
<dbReference type="GeneTree" id="ENSGT00910000148601"/>
<proteinExistence type="inferred from homology"/>
<dbReference type="InParanoid" id="A0A671F0C7"/>
<evidence type="ECO:0000256" key="7">
    <source>
        <dbReference type="ARBA" id="ARBA00031024"/>
    </source>
</evidence>
<dbReference type="GO" id="GO:0003954">
    <property type="term" value="F:NADH dehydrogenase activity"/>
    <property type="evidence" value="ECO:0007669"/>
    <property type="project" value="TreeGrafter"/>
</dbReference>
<keyword evidence="11" id="KW-1185">Reference proteome</keyword>